<proteinExistence type="predicted"/>
<dbReference type="AlphaFoldDB" id="Q10HB2"/>
<evidence type="ECO:0000313" key="3">
    <source>
        <dbReference type="Proteomes" id="UP000000763"/>
    </source>
</evidence>
<organism evidence="2 3">
    <name type="scientific">Oryza sativa subsp. japonica</name>
    <name type="common">Rice</name>
    <dbReference type="NCBI Taxonomy" id="39947"/>
    <lineage>
        <taxon>Eukaryota</taxon>
        <taxon>Viridiplantae</taxon>
        <taxon>Streptophyta</taxon>
        <taxon>Embryophyta</taxon>
        <taxon>Tracheophyta</taxon>
        <taxon>Spermatophyta</taxon>
        <taxon>Magnoliopsida</taxon>
        <taxon>Liliopsida</taxon>
        <taxon>Poales</taxon>
        <taxon>Poaceae</taxon>
        <taxon>BOP clade</taxon>
        <taxon>Oryzoideae</taxon>
        <taxon>Oryzeae</taxon>
        <taxon>Oryzinae</taxon>
        <taxon>Oryza</taxon>
        <taxon>Oryza sativa</taxon>
    </lineage>
</organism>
<accession>Q10HB2</accession>
<evidence type="ECO:0000313" key="2">
    <source>
        <dbReference type="EMBL" id="AAO38016.1"/>
    </source>
</evidence>
<evidence type="ECO:0000256" key="1">
    <source>
        <dbReference type="SAM" id="MobiDB-lite"/>
    </source>
</evidence>
<dbReference type="EMBL" id="AC120537">
    <property type="protein sequence ID" value="AAO38016.1"/>
    <property type="molecule type" value="Genomic_DNA"/>
</dbReference>
<feature type="compositionally biased region" description="Gly residues" evidence="1">
    <location>
        <begin position="228"/>
        <end position="266"/>
    </location>
</feature>
<protein>
    <recommendedName>
        <fullName evidence="4">Retrotransposon protein, putative, unclassified</fullName>
    </recommendedName>
</protein>
<dbReference type="PANTHER" id="PTHR33026:SF7">
    <property type="entry name" value="OS03G0100275 PROTEIN"/>
    <property type="match status" value="1"/>
</dbReference>
<name>Q10HB2_ORYSJ</name>
<reference evidence="3" key="1">
    <citation type="journal article" date="2005" name="Nature">
        <title>The map-based sequence of the rice genome.</title>
        <authorList>
            <consortium name="International rice genome sequencing project (IRGSP)"/>
            <person name="Matsumoto T."/>
            <person name="Wu J."/>
            <person name="Kanamori H."/>
            <person name="Katayose Y."/>
            <person name="Fujisawa M."/>
            <person name="Namiki N."/>
            <person name="Mizuno H."/>
            <person name="Yamamoto K."/>
            <person name="Antonio B.A."/>
            <person name="Baba T."/>
            <person name="Sakata K."/>
            <person name="Nagamura Y."/>
            <person name="Aoki H."/>
            <person name="Arikawa K."/>
            <person name="Arita K."/>
            <person name="Bito T."/>
            <person name="Chiden Y."/>
            <person name="Fujitsuka N."/>
            <person name="Fukunaka R."/>
            <person name="Hamada M."/>
            <person name="Harada C."/>
            <person name="Hayashi A."/>
            <person name="Hijishita S."/>
            <person name="Honda M."/>
            <person name="Hosokawa S."/>
            <person name="Ichikawa Y."/>
            <person name="Idonuma A."/>
            <person name="Iijima M."/>
            <person name="Ikeda M."/>
            <person name="Ikeno M."/>
            <person name="Ito K."/>
            <person name="Ito S."/>
            <person name="Ito T."/>
            <person name="Ito Y."/>
            <person name="Ito Y."/>
            <person name="Iwabuchi A."/>
            <person name="Kamiya K."/>
            <person name="Karasawa W."/>
            <person name="Kurita K."/>
            <person name="Katagiri S."/>
            <person name="Kikuta A."/>
            <person name="Kobayashi H."/>
            <person name="Kobayashi N."/>
            <person name="Machita K."/>
            <person name="Maehara T."/>
            <person name="Masukawa M."/>
            <person name="Mizubayashi T."/>
            <person name="Mukai Y."/>
            <person name="Nagasaki H."/>
            <person name="Nagata Y."/>
            <person name="Naito S."/>
            <person name="Nakashima M."/>
            <person name="Nakama Y."/>
            <person name="Nakamichi Y."/>
            <person name="Nakamura M."/>
            <person name="Meguro A."/>
            <person name="Negishi M."/>
            <person name="Ohta I."/>
            <person name="Ohta T."/>
            <person name="Okamoto M."/>
            <person name="Ono N."/>
            <person name="Saji S."/>
            <person name="Sakaguchi M."/>
            <person name="Sakai K."/>
            <person name="Shibata M."/>
            <person name="Shimokawa T."/>
            <person name="Song J."/>
            <person name="Takazaki Y."/>
            <person name="Terasawa K."/>
            <person name="Tsugane M."/>
            <person name="Tsuji K."/>
            <person name="Ueda S."/>
            <person name="Waki K."/>
            <person name="Yamagata H."/>
            <person name="Yamamoto M."/>
            <person name="Yamamoto S."/>
            <person name="Yamane H."/>
            <person name="Yoshiki S."/>
            <person name="Yoshihara R."/>
            <person name="Yukawa K."/>
            <person name="Zhong H."/>
            <person name="Yano M."/>
            <person name="Yuan Q."/>
            <person name="Ouyang S."/>
            <person name="Liu J."/>
            <person name="Jones K.M."/>
            <person name="Gansberger K."/>
            <person name="Moffat K."/>
            <person name="Hill J."/>
            <person name="Bera J."/>
            <person name="Fadrosh D."/>
            <person name="Jin S."/>
            <person name="Johri S."/>
            <person name="Kim M."/>
            <person name="Overton L."/>
            <person name="Reardon M."/>
            <person name="Tsitrin T."/>
            <person name="Vuong H."/>
            <person name="Weaver B."/>
            <person name="Ciecko A."/>
            <person name="Tallon L."/>
            <person name="Jackson J."/>
            <person name="Pai G."/>
            <person name="Aken S.V."/>
            <person name="Utterback T."/>
            <person name="Reidmuller S."/>
            <person name="Feldblyum T."/>
            <person name="Hsiao J."/>
            <person name="Zismann V."/>
            <person name="Iobst S."/>
            <person name="de Vazeille A.R."/>
            <person name="Buell C.R."/>
            <person name="Ying K."/>
            <person name="Li Y."/>
            <person name="Lu T."/>
            <person name="Huang Y."/>
            <person name="Zhao Q."/>
            <person name="Feng Q."/>
            <person name="Zhang L."/>
            <person name="Zhu J."/>
            <person name="Weng Q."/>
            <person name="Mu J."/>
            <person name="Lu Y."/>
            <person name="Fan D."/>
            <person name="Liu Y."/>
            <person name="Guan J."/>
            <person name="Zhang Y."/>
            <person name="Yu S."/>
            <person name="Liu X."/>
            <person name="Zhang Y."/>
            <person name="Hong G."/>
            <person name="Han B."/>
            <person name="Choisne N."/>
            <person name="Demange N."/>
            <person name="Orjeda G."/>
            <person name="Samain S."/>
            <person name="Cattolico L."/>
            <person name="Pelletier E."/>
            <person name="Couloux A."/>
            <person name="Segurens B."/>
            <person name="Wincker P."/>
            <person name="D'Hont A."/>
            <person name="Scarpelli C."/>
            <person name="Weissenbach J."/>
            <person name="Salanoubat M."/>
            <person name="Quetier F."/>
            <person name="Yu Y."/>
            <person name="Kim H.R."/>
            <person name="Rambo T."/>
            <person name="Currie J."/>
            <person name="Collura K."/>
            <person name="Luo M."/>
            <person name="Yang T."/>
            <person name="Ammiraju J.S.S."/>
            <person name="Engler F."/>
            <person name="Soderlund C."/>
            <person name="Wing R.A."/>
            <person name="Palmer L.E."/>
            <person name="de la Bastide M."/>
            <person name="Spiegel L."/>
            <person name="Nascimento L."/>
            <person name="Zutavern T."/>
            <person name="O'Shaughnessy A."/>
            <person name="Dike S."/>
            <person name="Dedhia N."/>
            <person name="Preston R."/>
            <person name="Balija V."/>
            <person name="McCombie W.R."/>
            <person name="Chow T."/>
            <person name="Chen H."/>
            <person name="Chung M."/>
            <person name="Chen C."/>
            <person name="Shaw J."/>
            <person name="Wu H."/>
            <person name="Hsiao K."/>
            <person name="Chao Y."/>
            <person name="Chu M."/>
            <person name="Cheng C."/>
            <person name="Hour A."/>
            <person name="Lee P."/>
            <person name="Lin S."/>
            <person name="Lin Y."/>
            <person name="Liou J."/>
            <person name="Liu S."/>
            <person name="Hsing Y."/>
            <person name="Raghuvanshi S."/>
            <person name="Mohanty A."/>
            <person name="Bharti A.K."/>
            <person name="Gaur A."/>
            <person name="Gupta V."/>
            <person name="Kumar D."/>
            <person name="Ravi V."/>
            <person name="Vij S."/>
            <person name="Kapur A."/>
            <person name="Khurana P."/>
            <person name="Khurana P."/>
            <person name="Khurana J.P."/>
            <person name="Tyagi A.K."/>
            <person name="Gaikwad K."/>
            <person name="Singh A."/>
            <person name="Dalal V."/>
            <person name="Srivastava S."/>
            <person name="Dixit A."/>
            <person name="Pal A.K."/>
            <person name="Ghazi I.A."/>
            <person name="Yadav M."/>
            <person name="Pandit A."/>
            <person name="Bhargava A."/>
            <person name="Sureshbabu K."/>
            <person name="Batra K."/>
            <person name="Sharma T.R."/>
            <person name="Mohapatra T."/>
            <person name="Singh N.K."/>
            <person name="Messing J."/>
            <person name="Nelson A.B."/>
            <person name="Fuks G."/>
            <person name="Kavchok S."/>
            <person name="Keizer G."/>
            <person name="Linton E."/>
            <person name="Llaca V."/>
            <person name="Song R."/>
            <person name="Tanyolac B."/>
            <person name="Young S."/>
            <person name="Ho-Il K."/>
            <person name="Hahn J.H."/>
            <person name="Sangsakoo G."/>
            <person name="Vanavichit A."/>
            <person name="de Mattos Luiz.A.T."/>
            <person name="Zimmer P.D."/>
            <person name="Malone G."/>
            <person name="Dellagostin O."/>
            <person name="de Oliveira A.C."/>
            <person name="Bevan M."/>
            <person name="Bancroft I."/>
            <person name="Minx P."/>
            <person name="Cordum H."/>
            <person name="Wilson R."/>
            <person name="Cheng Z."/>
            <person name="Jin W."/>
            <person name="Jiang J."/>
            <person name="Leong S.A."/>
            <person name="Iwama H."/>
            <person name="Gojobori T."/>
            <person name="Itoh T."/>
            <person name="Niimura Y."/>
            <person name="Fujii Y."/>
            <person name="Habara T."/>
            <person name="Sakai H."/>
            <person name="Sato Y."/>
            <person name="Wilson G."/>
            <person name="Kumar K."/>
            <person name="McCouch S."/>
            <person name="Juretic N."/>
            <person name="Hoen D."/>
            <person name="Wright S."/>
            <person name="Bruskiewich R."/>
            <person name="Bureau T."/>
            <person name="Miyao A."/>
            <person name="Hirochika H."/>
            <person name="Nishikawa T."/>
            <person name="Kadowaki K."/>
            <person name="Sugiura M."/>
            <person name="Burr B."/>
            <person name="Sasaki T."/>
        </authorList>
    </citation>
    <scope>NUCLEOTIDE SEQUENCE [LARGE SCALE GENOMIC DNA]</scope>
    <source>
        <strain evidence="3">cv. Nipponbare</strain>
    </source>
</reference>
<dbReference type="Proteomes" id="UP000000763">
    <property type="component" value="Chromosome 3"/>
</dbReference>
<sequence length="450" mass="48194">MAQDAGDAVLPASRITVERHLSLICKIMAEDAVVMLLQGAVVGGCYFQPRPGVAGQYIESHLRRKWEDWKKDWFYTALPDRPRLRLPVSPPERSAAWLAVSELGEEYDAVRDRLRGLRSQGLTASMVFGDYFRRHIAPLQERSRSAWEYTRHNDPMRTHVGKRWDWGEEDAKTVVRRVLALDTVEQTLIPDGILSLCSDRDRESILVVMSVVGAGRGWSCWGTAGGGGGDGAGSSGATAGGSRTGGSSGGGGSRPPGSSHGPGGDSAGDPKGKRKMSESRPPSPPRGGGAERIAGQPPAGHKCPAASEAGRKKKRLRKIGQTEPCRGSFIEPLKWTFRCPPPGFLPGGLGVRSLAGTREETLDSVMRETEEERQAALIASSALYEALGDIRLQYEAHAEDLAKRVEDARRVLEAAASDEESGSEGGGGSDGDEDWDEVVSGARLGGSSTP</sequence>
<reference evidence="3" key="2">
    <citation type="journal article" date="2008" name="Nucleic Acids Res.">
        <title>The rice annotation project database (RAP-DB): 2008 update.</title>
        <authorList>
            <consortium name="The rice annotation project (RAP)"/>
        </authorList>
    </citation>
    <scope>GENOME REANNOTATION</scope>
    <source>
        <strain evidence="3">cv. Nipponbare</strain>
    </source>
</reference>
<feature type="region of interest" description="Disordered" evidence="1">
    <location>
        <begin position="228"/>
        <end position="318"/>
    </location>
</feature>
<evidence type="ECO:0008006" key="4">
    <source>
        <dbReference type="Google" id="ProtNLM"/>
    </source>
</evidence>
<feature type="region of interest" description="Disordered" evidence="1">
    <location>
        <begin position="412"/>
        <end position="450"/>
    </location>
</feature>
<feature type="compositionally biased region" description="Basic and acidic residues" evidence="1">
    <location>
        <begin position="268"/>
        <end position="278"/>
    </location>
</feature>
<dbReference type="PANTHER" id="PTHR33026">
    <property type="entry name" value="OS06G0360600 PROTEIN"/>
    <property type="match status" value="1"/>
</dbReference>
<gene>
    <name evidence="2" type="ORF">OSJNBb0042N11.16</name>
</gene>